<dbReference type="InterPro" id="IPR034197">
    <property type="entry name" value="Peptidases_S8_3"/>
</dbReference>
<evidence type="ECO:0000259" key="13">
    <source>
        <dbReference type="Pfam" id="PF05922"/>
    </source>
</evidence>
<feature type="active site" description="Charge relay system" evidence="9">
    <location>
        <position position="222"/>
    </location>
</feature>
<proteinExistence type="inferred from homology"/>
<evidence type="ECO:0000256" key="1">
    <source>
        <dbReference type="ARBA" id="ARBA00004613"/>
    </source>
</evidence>
<feature type="domain" description="Subtilisin-like protease fibronectin type-III" evidence="14">
    <location>
        <begin position="671"/>
        <end position="766"/>
    </location>
</feature>
<reference evidence="15" key="1">
    <citation type="journal article" date="2023" name="Plant Biotechnol. J.">
        <title>Chromosome-level wild Hevea brasiliensis genome provides new tools for genomic-assisted breeding and valuable loci to elevate rubber yield.</title>
        <authorList>
            <person name="Cheng H."/>
            <person name="Song X."/>
            <person name="Hu Y."/>
            <person name="Wu T."/>
            <person name="Yang Q."/>
            <person name="An Z."/>
            <person name="Feng S."/>
            <person name="Deng Z."/>
            <person name="Wu W."/>
            <person name="Zeng X."/>
            <person name="Tu M."/>
            <person name="Wang X."/>
            <person name="Huang H."/>
        </authorList>
    </citation>
    <scope>NUCLEOTIDE SEQUENCE</scope>
    <source>
        <strain evidence="15">MT/VB/25A 57/8</strain>
    </source>
</reference>
<evidence type="ECO:0000256" key="2">
    <source>
        <dbReference type="ARBA" id="ARBA00011073"/>
    </source>
</evidence>
<evidence type="ECO:0000256" key="5">
    <source>
        <dbReference type="ARBA" id="ARBA00022729"/>
    </source>
</evidence>
<dbReference type="InterPro" id="IPR000209">
    <property type="entry name" value="Peptidase_S8/S53_dom"/>
</dbReference>
<keyword evidence="16" id="KW-1185">Reference proteome</keyword>
<evidence type="ECO:0000259" key="14">
    <source>
        <dbReference type="Pfam" id="PF17766"/>
    </source>
</evidence>
<evidence type="ECO:0000256" key="4">
    <source>
        <dbReference type="ARBA" id="ARBA00022670"/>
    </source>
</evidence>
<dbReference type="InterPro" id="IPR023828">
    <property type="entry name" value="Peptidase_S8_Ser-AS"/>
</dbReference>
<dbReference type="PRINTS" id="PR00723">
    <property type="entry name" value="SUBTILISIN"/>
</dbReference>
<feature type="active site" description="Charge relay system" evidence="9">
    <location>
        <position position="155"/>
    </location>
</feature>
<protein>
    <recommendedName>
        <fullName evidence="17">Subtilisin-like protease</fullName>
    </recommendedName>
</protein>
<evidence type="ECO:0000256" key="6">
    <source>
        <dbReference type="ARBA" id="ARBA00022801"/>
    </source>
</evidence>
<dbReference type="Gene3D" id="3.50.30.30">
    <property type="match status" value="1"/>
</dbReference>
<dbReference type="InterPro" id="IPR003137">
    <property type="entry name" value="PA_domain"/>
</dbReference>
<evidence type="ECO:0000256" key="9">
    <source>
        <dbReference type="PROSITE-ProRule" id="PRU01240"/>
    </source>
</evidence>
<comment type="similarity">
    <text evidence="2 9">Belongs to the peptidase S8 family.</text>
</comment>
<dbReference type="Pfam" id="PF00082">
    <property type="entry name" value="Peptidase_S8"/>
    <property type="match status" value="1"/>
</dbReference>
<keyword evidence="7 9" id="KW-0720">Serine protease</keyword>
<feature type="signal peptide" evidence="10">
    <location>
        <begin position="1"/>
        <end position="26"/>
    </location>
</feature>
<evidence type="ECO:0000259" key="11">
    <source>
        <dbReference type="Pfam" id="PF00082"/>
    </source>
</evidence>
<dbReference type="CDD" id="cd04852">
    <property type="entry name" value="Peptidases_S8_3"/>
    <property type="match status" value="1"/>
</dbReference>
<dbReference type="Gene3D" id="3.30.70.80">
    <property type="entry name" value="Peptidase S8 propeptide/proteinase inhibitor I9"/>
    <property type="match status" value="1"/>
</dbReference>
<comment type="caution">
    <text evidence="15">The sequence shown here is derived from an EMBL/GenBank/DDBJ whole genome shotgun (WGS) entry which is preliminary data.</text>
</comment>
<dbReference type="SUPFAM" id="SSF52025">
    <property type="entry name" value="PA domain"/>
    <property type="match status" value="1"/>
</dbReference>
<organism evidence="15 16">
    <name type="scientific">Hevea brasiliensis</name>
    <name type="common">Para rubber tree</name>
    <name type="synonym">Siphonia brasiliensis</name>
    <dbReference type="NCBI Taxonomy" id="3981"/>
    <lineage>
        <taxon>Eukaryota</taxon>
        <taxon>Viridiplantae</taxon>
        <taxon>Streptophyta</taxon>
        <taxon>Embryophyta</taxon>
        <taxon>Tracheophyta</taxon>
        <taxon>Spermatophyta</taxon>
        <taxon>Magnoliopsida</taxon>
        <taxon>eudicotyledons</taxon>
        <taxon>Gunneridae</taxon>
        <taxon>Pentapetalae</taxon>
        <taxon>rosids</taxon>
        <taxon>fabids</taxon>
        <taxon>Malpighiales</taxon>
        <taxon>Euphorbiaceae</taxon>
        <taxon>Crotonoideae</taxon>
        <taxon>Micrandreae</taxon>
        <taxon>Hevea</taxon>
    </lineage>
</organism>
<evidence type="ECO:0000256" key="10">
    <source>
        <dbReference type="SAM" id="SignalP"/>
    </source>
</evidence>
<dbReference type="PROSITE" id="PS51892">
    <property type="entry name" value="SUBTILASE"/>
    <property type="match status" value="1"/>
</dbReference>
<feature type="chain" id="PRO_5046261355" description="Subtilisin-like protease" evidence="10">
    <location>
        <begin position="27"/>
        <end position="769"/>
    </location>
</feature>
<sequence>MLEAKLKISIIFSLFLFILLHIPSHAAKQSYIVYLGQHSFPQGSTIFYDQKVSQSHHDLLATLSYSGKPEEEQPEIFYSYNRVVNGFAAILDEQQAEQLKNHPGVQSVMLNRKYELHTTHSWDFLGLENNNGAATKNSIWKKAKYGEGAIIANFDTGVWPESESFNDEGTGPMPSRWRGFCQSEGGVRCNRKLIGARYFYKGLNAAIGPNKTELSARDTDGHGSHTLSTAGGSFAPRASIFGYGNGTAKGGSPKARVAAYKVCWPAGCYGADILAAFDAALSDGVDVISLSLGGAGEIDYSIDTIAIGALTAIRRGVSVVASAGNDGPDAITASNVAPWFFTVGASTMDRVFTSFVILGNNKHLRGTSLSDTALPAGKSYPLILAADAKAANATTANATLCGPGTLDPSKAAGKIIVCLRGGNIARLDKGIEAARAGAVGMILANDQSSGNELIADPHLLPASQINYTDGLVVIAYINSTKNAAASISPVLTELGVKPAPEMAAFSSRGPNSIDPEILKPDITAPGVDVLAAYSEVASPSESISDARRTAFAIISGTSMSCPHVSGIVGLLKSQHPDWSPAAIKSAIMTTATTRANDGKPILDADGKNATPFAYGAGHIRPNLAADPGLVYDLTLNDYLDLLCHHKYNISFIRSFGNASYTCPEHFSVSTFNYPSITVPKLTGSTTVIRRVKNVGSPGTYNVHVLAPSGITVVVEPESLSFTKTGEEKMYKVTFKPAVNSTEHKDYVFGELIWSDGKHKVKSPLVVKHM</sequence>
<keyword evidence="5 10" id="KW-0732">Signal</keyword>
<dbReference type="InterPro" id="IPR036852">
    <property type="entry name" value="Peptidase_S8/S53_dom_sf"/>
</dbReference>
<feature type="active site" description="Charge relay system" evidence="9">
    <location>
        <position position="558"/>
    </location>
</feature>
<dbReference type="Proteomes" id="UP001174677">
    <property type="component" value="Chromosome 2"/>
</dbReference>
<dbReference type="Gene3D" id="2.60.40.2310">
    <property type="match status" value="1"/>
</dbReference>
<evidence type="ECO:0000256" key="7">
    <source>
        <dbReference type="ARBA" id="ARBA00022825"/>
    </source>
</evidence>
<evidence type="ECO:0008006" key="17">
    <source>
        <dbReference type="Google" id="ProtNLM"/>
    </source>
</evidence>
<dbReference type="InterPro" id="IPR010259">
    <property type="entry name" value="S8pro/Inhibitor_I9"/>
</dbReference>
<keyword evidence="4 9" id="KW-0645">Protease</keyword>
<evidence type="ECO:0000313" key="16">
    <source>
        <dbReference type="Proteomes" id="UP001174677"/>
    </source>
</evidence>
<name>A0ABQ9N3G7_HEVBR</name>
<evidence type="ECO:0000256" key="3">
    <source>
        <dbReference type="ARBA" id="ARBA00022525"/>
    </source>
</evidence>
<keyword evidence="6 9" id="KW-0378">Hydrolase</keyword>
<dbReference type="PROSITE" id="PS00138">
    <property type="entry name" value="SUBTILASE_SER"/>
    <property type="match status" value="1"/>
</dbReference>
<evidence type="ECO:0000256" key="8">
    <source>
        <dbReference type="ARBA" id="ARBA00023180"/>
    </source>
</evidence>
<dbReference type="EMBL" id="JARPOI010000002">
    <property type="protein sequence ID" value="KAJ9187099.1"/>
    <property type="molecule type" value="Genomic_DNA"/>
</dbReference>
<dbReference type="PANTHER" id="PTHR10795">
    <property type="entry name" value="PROPROTEIN CONVERTASE SUBTILISIN/KEXIN"/>
    <property type="match status" value="1"/>
</dbReference>
<dbReference type="Gene3D" id="3.40.50.200">
    <property type="entry name" value="Peptidase S8/S53 domain"/>
    <property type="match status" value="1"/>
</dbReference>
<dbReference type="InterPro" id="IPR037045">
    <property type="entry name" value="S8pro/Inhibitor_I9_sf"/>
</dbReference>
<dbReference type="Pfam" id="PF02225">
    <property type="entry name" value="PA"/>
    <property type="match status" value="1"/>
</dbReference>
<dbReference type="InterPro" id="IPR041469">
    <property type="entry name" value="Subtilisin-like_FN3"/>
</dbReference>
<dbReference type="Pfam" id="PF05922">
    <property type="entry name" value="Inhibitor_I9"/>
    <property type="match status" value="1"/>
</dbReference>
<comment type="subcellular location">
    <subcellularLocation>
        <location evidence="1">Secreted</location>
    </subcellularLocation>
</comment>
<feature type="domain" description="Peptidase S8/S53" evidence="11">
    <location>
        <begin position="146"/>
        <end position="617"/>
    </location>
</feature>
<accession>A0ABQ9N3G7</accession>
<dbReference type="SUPFAM" id="SSF54897">
    <property type="entry name" value="Protease propeptides/inhibitors"/>
    <property type="match status" value="1"/>
</dbReference>
<dbReference type="InterPro" id="IPR015500">
    <property type="entry name" value="Peptidase_S8_subtilisin-rel"/>
</dbReference>
<evidence type="ECO:0000313" key="15">
    <source>
        <dbReference type="EMBL" id="KAJ9187099.1"/>
    </source>
</evidence>
<dbReference type="Pfam" id="PF17766">
    <property type="entry name" value="fn3_6"/>
    <property type="match status" value="1"/>
</dbReference>
<evidence type="ECO:0000259" key="12">
    <source>
        <dbReference type="Pfam" id="PF02225"/>
    </source>
</evidence>
<dbReference type="InterPro" id="IPR046450">
    <property type="entry name" value="PA_dom_sf"/>
</dbReference>
<dbReference type="SUPFAM" id="SSF52743">
    <property type="entry name" value="Subtilisin-like"/>
    <property type="match status" value="1"/>
</dbReference>
<dbReference type="InterPro" id="IPR045051">
    <property type="entry name" value="SBT"/>
</dbReference>
<feature type="domain" description="PA" evidence="12">
    <location>
        <begin position="380"/>
        <end position="471"/>
    </location>
</feature>
<keyword evidence="3" id="KW-0964">Secreted</keyword>
<keyword evidence="8" id="KW-0325">Glycoprotein</keyword>
<feature type="domain" description="Inhibitor I9" evidence="13">
    <location>
        <begin position="30"/>
        <end position="117"/>
    </location>
</feature>
<gene>
    <name evidence="15" type="ORF">P3X46_002595</name>
</gene>
<dbReference type="CDD" id="cd02120">
    <property type="entry name" value="PA_subtilisin_like"/>
    <property type="match status" value="1"/>
</dbReference>